<feature type="compositionally biased region" description="Acidic residues" evidence="1">
    <location>
        <begin position="454"/>
        <end position="463"/>
    </location>
</feature>
<feature type="non-terminal residue" evidence="2">
    <location>
        <position position="1"/>
    </location>
</feature>
<feature type="compositionally biased region" description="Basic and acidic residues" evidence="1">
    <location>
        <begin position="1248"/>
        <end position="1257"/>
    </location>
</feature>
<feature type="compositionally biased region" description="Polar residues" evidence="1">
    <location>
        <begin position="773"/>
        <end position="791"/>
    </location>
</feature>
<feature type="compositionally biased region" description="Polar residues" evidence="1">
    <location>
        <begin position="16"/>
        <end position="28"/>
    </location>
</feature>
<organism evidence="2">
    <name type="scientific">Ceratitis capitata</name>
    <name type="common">Mediterranean fruit fly</name>
    <name type="synonym">Tephritis capitata</name>
    <dbReference type="NCBI Taxonomy" id="7213"/>
    <lineage>
        <taxon>Eukaryota</taxon>
        <taxon>Metazoa</taxon>
        <taxon>Ecdysozoa</taxon>
        <taxon>Arthropoda</taxon>
        <taxon>Hexapoda</taxon>
        <taxon>Insecta</taxon>
        <taxon>Pterygota</taxon>
        <taxon>Neoptera</taxon>
        <taxon>Endopterygota</taxon>
        <taxon>Diptera</taxon>
        <taxon>Brachycera</taxon>
        <taxon>Muscomorpha</taxon>
        <taxon>Tephritoidea</taxon>
        <taxon>Tephritidae</taxon>
        <taxon>Ceratitis</taxon>
        <taxon>Ceratitis</taxon>
    </lineage>
</organism>
<evidence type="ECO:0000313" key="2">
    <source>
        <dbReference type="EMBL" id="JAB86996.1"/>
    </source>
</evidence>
<feature type="region of interest" description="Disordered" evidence="1">
    <location>
        <begin position="1744"/>
        <end position="1763"/>
    </location>
</feature>
<feature type="compositionally biased region" description="Basic and acidic residues" evidence="1">
    <location>
        <begin position="489"/>
        <end position="500"/>
    </location>
</feature>
<reference evidence="2" key="1">
    <citation type="submission" date="2013-07" db="EMBL/GenBank/DDBJ databases">
        <authorList>
            <person name="Geib S."/>
        </authorList>
    </citation>
    <scope>NUCLEOTIDE SEQUENCE</scope>
</reference>
<feature type="region of interest" description="Disordered" evidence="1">
    <location>
        <begin position="1236"/>
        <end position="1273"/>
    </location>
</feature>
<feature type="region of interest" description="Disordered" evidence="1">
    <location>
        <begin position="454"/>
        <end position="474"/>
    </location>
</feature>
<name>W8B174_CERCA</name>
<feature type="region of interest" description="Disordered" evidence="1">
    <location>
        <begin position="1584"/>
        <end position="1628"/>
    </location>
</feature>
<protein>
    <recommendedName>
        <fullName evidence="3">Protein javelin</fullName>
    </recommendedName>
</protein>
<accession>W8B174</accession>
<feature type="compositionally biased region" description="Low complexity" evidence="1">
    <location>
        <begin position="740"/>
        <end position="759"/>
    </location>
</feature>
<evidence type="ECO:0008006" key="3">
    <source>
        <dbReference type="Google" id="ProtNLM"/>
    </source>
</evidence>
<feature type="compositionally biased region" description="Basic residues" evidence="1">
    <location>
        <begin position="515"/>
        <end position="527"/>
    </location>
</feature>
<evidence type="ECO:0000256" key="1">
    <source>
        <dbReference type="SAM" id="MobiDB-lite"/>
    </source>
</evidence>
<feature type="region of interest" description="Disordered" evidence="1">
    <location>
        <begin position="1"/>
        <end position="36"/>
    </location>
</feature>
<feature type="compositionally biased region" description="Basic residues" evidence="1">
    <location>
        <begin position="1"/>
        <end position="10"/>
    </location>
</feature>
<feature type="compositionally biased region" description="Low complexity" evidence="1">
    <location>
        <begin position="528"/>
        <end position="550"/>
    </location>
</feature>
<proteinExistence type="evidence at transcript level"/>
<feature type="region of interest" description="Disordered" evidence="1">
    <location>
        <begin position="1089"/>
        <end position="1149"/>
    </location>
</feature>
<feature type="region of interest" description="Disordered" evidence="1">
    <location>
        <begin position="489"/>
        <end position="562"/>
    </location>
</feature>
<feature type="compositionally biased region" description="Basic and acidic residues" evidence="1">
    <location>
        <begin position="1817"/>
        <end position="1830"/>
    </location>
</feature>
<feature type="region of interest" description="Disordered" evidence="1">
    <location>
        <begin position="1192"/>
        <end position="1221"/>
    </location>
</feature>
<dbReference type="EMBL" id="GAMC01019559">
    <property type="protein sequence ID" value="JAB86996.1"/>
    <property type="molecule type" value="mRNA"/>
</dbReference>
<sequence length="1837" mass="202457">ILYTKIRKGGHPPATNPSAEPTSTSTAGKSPVTANTATATGTTGILKAAAVNSTTTQPSVGITSSAASKPKILSVVEKRKWKRYSDTTNNNSELIGQPARGACGLEPIVCSPTTPQIDYPLSAQKRQLTAIDSLTYLPYPTPTQLIDNQYHSLPDVSIGQSLKVSESIDAKLRSSYNIAHGSELVECCKRVTTDSSTSTNINTSGATSTKAPLLVENANKCKLKQQQREEVVTCEEIYDSIKRFGRAHQKARQKEYQELHEVHVEKGKDKEKKRELKEYSVKASVASAIAELEGDVQAATTYPDSLAEEIDIEQAQTLEEGVQSSTVFVQNTSTETNEADDSDSNITTKSSLATSASEYQEQPKDAPNETVENFSKLIERRAQEIKAKAASSKLTFGADDQKHLQSVTQAGRDEGKKAQELLQQQADDYEISTTSSQFRIIVTDAQDNIIEEDAIEQNDDSLNSDDKSSAPLWETPKLNLLTDITIRRQEKREKSTKDKSTIVSTHTRVASLKRVPSKPKRQQHHHCCQQQHNKYNSNKVKGNNSNGSRNHATTNGSFNSTSNDCHDSNNYCELSIKSKEHRVLSTQIYKARPVKVLTANDSFRRRSTEGAVTAAGSKMSRPQILHVVDNKRRGLADILGTGKNVSNNTSNKHSSSKVVKAVESSQIESEYLKKVDAVRNYWAKLAKEGDAQQTECDAPGESGREGEDVQRTPPLADWQTLSCAHKQENVNELPKRKQAEVVQAAQPTQQAQQQPQQPQKPKPEPRHFILGPQPQQAAQEQTHTPSQQRNYAHSPCKPVKPGGANQDEFCSFMPSIEIVELDGDKKATIVSAVPPNSEDATALANDANGEPQFDHIRYKVLKSQQLLRSNMVPRSKKEAQFDGLIQYLQEYSFQELLANNNVVIVEPVRTKIERPLTIAQAAANVAATKKLARSVNEGGANTTVPNYALASDSGDKMTEEQAKISPTKDTHNKQSGVVKAWQQKANRVAGAGASGAAGSSASGIKRHFFYQPVRVNRELYEEELPNPDIVRNVRRFFEENVLPTPRGGMQLQHMPPPADGDTFVERSAATQLPSPRARRARKYRYLTIDPSYGHMPPQHQHHHQQSHESHQSKQQLQAQHTVTKHGSPSARKWDTASLSSGISSGDLSSPCECNELDTNCAAAKIAAVNGETLKGIHVQAAVQRHNNRNMQHIDGATDGGADVSNGLLQLRPRPRPRSCGVVRASEDPTYRVSNVYERHASQQQQRNFTRDEADNRPGGEIAATDDEDADEEDLDDEVYESHYVSNDVLEKIRECGSTVTYYGGRVLQSTSPDPMHNAAINSHNNNTQGNAANTNTMTLTRRRVRQIESCNACEPPKDCEHQQQQQQQQAAARQKFAHHNEGCHERNNKANVMTTEADDNAENSLAHFGIKFKLVKSNSCSSRLELAGTGAEIIETGADETEVVKKMVHRFECPKPQWEGKGKEELLTINSQTPARRLAAGAVATAEGEVGDVANNQVTVNNHINVPMTTYTLDAQSTRAFDDEMDSMHYEDNKLENREHVNKEKTYESSAMDIYLSGGGNGGDDGNATLKVWRNKNVDLAYTMTKKQQQPTVTVAGETRSNATTNSDRNAGQSEPPQAGQPTTSTPASSAIVANMKRMLESNMSLKSRNVDSSNAVVLDVAYGAGSDFQRKINLSKTEVKQEPKFLGSNQYENEMPPHAAGAQLLKTQAVLSSTTAATPILAPRSTQLPAQIVVPVEIHRVDQQTPEPHGRTSVASSHGSSVTTVITTNTTTLLDKSVVRHYVANDKSLFEKRKYDDIEFEEFEVYDPTKDFEKLIENEKRREEAKRESQSQQQQQ</sequence>
<feature type="region of interest" description="Disordered" evidence="1">
    <location>
        <begin position="688"/>
        <end position="711"/>
    </location>
</feature>
<feature type="compositionally biased region" description="Low complexity" evidence="1">
    <location>
        <begin position="1137"/>
        <end position="1149"/>
    </location>
</feature>
<feature type="non-terminal residue" evidence="2">
    <location>
        <position position="1837"/>
    </location>
</feature>
<feature type="compositionally biased region" description="Acidic residues" evidence="1">
    <location>
        <begin position="1263"/>
        <end position="1273"/>
    </location>
</feature>
<feature type="compositionally biased region" description="Polar residues" evidence="1">
    <location>
        <begin position="1585"/>
        <end position="1628"/>
    </location>
</feature>
<feature type="region of interest" description="Disordered" evidence="1">
    <location>
        <begin position="1817"/>
        <end position="1837"/>
    </location>
</feature>
<feature type="region of interest" description="Disordered" evidence="1">
    <location>
        <begin position="733"/>
        <end position="802"/>
    </location>
</feature>
<feature type="compositionally biased region" description="Polar residues" evidence="1">
    <location>
        <begin position="551"/>
        <end position="562"/>
    </location>
</feature>
<reference evidence="2" key="2">
    <citation type="journal article" date="2014" name="BMC Genomics">
        <title>A genomic perspective to assessing quality of mass-reared SIT flies used in Mediterranean fruit fly (Ceratitis capitata) eradication in California.</title>
        <authorList>
            <person name="Calla B."/>
            <person name="Hall B."/>
            <person name="Hou S."/>
            <person name="Geib S.M."/>
        </authorList>
    </citation>
    <scope>NUCLEOTIDE SEQUENCE</scope>
</reference>